<gene>
    <name evidence="1" type="ORF">F5144DRAFT_641051</name>
</gene>
<evidence type="ECO:0000313" key="1">
    <source>
        <dbReference type="EMBL" id="KAH6640797.1"/>
    </source>
</evidence>
<reference evidence="1 2" key="1">
    <citation type="journal article" date="2021" name="Nat. Commun.">
        <title>Genetic determinants of endophytism in the Arabidopsis root mycobiome.</title>
        <authorList>
            <person name="Mesny F."/>
            <person name="Miyauchi S."/>
            <person name="Thiergart T."/>
            <person name="Pickel B."/>
            <person name="Atanasova L."/>
            <person name="Karlsson M."/>
            <person name="Huettel B."/>
            <person name="Barry K.W."/>
            <person name="Haridas S."/>
            <person name="Chen C."/>
            <person name="Bauer D."/>
            <person name="Andreopoulos W."/>
            <person name="Pangilinan J."/>
            <person name="LaButti K."/>
            <person name="Riley R."/>
            <person name="Lipzen A."/>
            <person name="Clum A."/>
            <person name="Drula E."/>
            <person name="Henrissat B."/>
            <person name="Kohler A."/>
            <person name="Grigoriev I.V."/>
            <person name="Martin F.M."/>
            <person name="Hacquard S."/>
        </authorList>
    </citation>
    <scope>NUCLEOTIDE SEQUENCE [LARGE SCALE GENOMIC DNA]</scope>
    <source>
        <strain evidence="1 2">MPI-SDFR-AT-0079</strain>
    </source>
</reference>
<accession>A0ACB7PGU0</accession>
<sequence length="911" mass="103151">MPADSAWSQIKDLEKIAQREAHELQPSVRQDIGSLHGGEAVGIVKNLTINHHHNNAPIQVSVNDPYYKLVEALNLQQADSEGFLERCRRGRTPGTCKWLREGEPKFKEWIEGNSRILWVFGGPGTGKTMLSVSNVDHIQAQIRRRGTPASQENKQSHRPDTLAYCFCNPSQANTMHAITGSLLRQLIYNHRGLLQRPVSERVVYDGDQLFAVLKHILRQLEAHFRHVYIILDGVDECDVTEGKKLVGSLLGLVKEGDMKTKLLVTSQEEDWIVGNLDANKVPQIRIGPSNIAGDVKKTIEHQIEVAHLDARFSSQLQEKLKNYLLENTRDTFLWPSFVIKNFEEYRRASSDLDFDNMIAEIPSDLYDLYDEMMRRIYRRVRQDVFNMDEVNFVLQLVSVAKRDLEKGEIDMALGIWKRKTTGGSKAVPDLTSMRSKAYKSCSPLVSVDEKTQVVYFMHSSVAKYLMTNRPCLVWDEMFSDTPQQPPGLSLGSLTDATTKRPSFQVDPSRANFLVLDVCLWFLDTCGINSDEGMSRYEQKFPWVLDLEGPDSEEQGQEKKGPVFLSYARKHWQDHALDTMDLDQAIRELRKLPNMPILRDRLLLSAAERGHARILRILLKEMGASPNVAARDGKTALHIAALGGHVATVQLLLDHGADLHQKDPVGATALHWAARGGKLNTVTQLFLDVEMPDEEGGTLLAWALENGSKEVVEFLLVNGAKTDIKYLRDARRTVVDRTDRTTMPYSVSEVLEDLIDWLEITQIKERQRTPLARAAERGLEQVVQLLLDYGADPNFKDLLDRAPVWWAAKNRYGGVVETLKRQGAECNSQLRLAVLREEIPAIKTLLEMEDVDLNWENERGMSHVCHAAVRGDRDVIEALLEDERTDTESKTTRFRLTPLGVAALFGKIERPH</sequence>
<dbReference type="EMBL" id="JAGIZQ010000002">
    <property type="protein sequence ID" value="KAH6640797.1"/>
    <property type="molecule type" value="Genomic_DNA"/>
</dbReference>
<dbReference type="Proteomes" id="UP000724584">
    <property type="component" value="Unassembled WGS sequence"/>
</dbReference>
<comment type="caution">
    <text evidence="1">The sequence shown here is derived from an EMBL/GenBank/DDBJ whole genome shotgun (WGS) entry which is preliminary data.</text>
</comment>
<evidence type="ECO:0000313" key="2">
    <source>
        <dbReference type="Proteomes" id="UP000724584"/>
    </source>
</evidence>
<name>A0ACB7PGU0_9PEZI</name>
<organism evidence="1 2">
    <name type="scientific">Chaetomium tenue</name>
    <dbReference type="NCBI Taxonomy" id="1854479"/>
    <lineage>
        <taxon>Eukaryota</taxon>
        <taxon>Fungi</taxon>
        <taxon>Dikarya</taxon>
        <taxon>Ascomycota</taxon>
        <taxon>Pezizomycotina</taxon>
        <taxon>Sordariomycetes</taxon>
        <taxon>Sordariomycetidae</taxon>
        <taxon>Sordariales</taxon>
        <taxon>Chaetomiaceae</taxon>
        <taxon>Chaetomium</taxon>
    </lineage>
</organism>
<keyword evidence="2" id="KW-1185">Reference proteome</keyword>
<protein>
    <submittedName>
        <fullName evidence="1">Ankyrin repeat-containing domain protein</fullName>
    </submittedName>
</protein>
<proteinExistence type="predicted"/>